<evidence type="ECO:0000256" key="2">
    <source>
        <dbReference type="ARBA" id="ARBA00009596"/>
    </source>
</evidence>
<evidence type="ECO:0000313" key="9">
    <source>
        <dbReference type="EMBL" id="CAL4772925.1"/>
    </source>
</evidence>
<feature type="region of interest" description="Disordered" evidence="6">
    <location>
        <begin position="404"/>
        <end position="433"/>
    </location>
</feature>
<evidence type="ECO:0000256" key="3">
    <source>
        <dbReference type="ARBA" id="ARBA00022692"/>
    </source>
</evidence>
<reference evidence="9 10" key="2">
    <citation type="submission" date="2024-05" db="EMBL/GenBank/DDBJ databases">
        <authorList>
            <person name="Chen Y."/>
            <person name="Shah S."/>
            <person name="Dougan E. K."/>
            <person name="Thang M."/>
            <person name="Chan C."/>
        </authorList>
    </citation>
    <scope>NUCLEOTIDE SEQUENCE [LARGE SCALE GENOMIC DNA]</scope>
</reference>
<evidence type="ECO:0000313" key="8">
    <source>
        <dbReference type="EMBL" id="CAI3985613.1"/>
    </source>
</evidence>
<keyword evidence="4 7" id="KW-1133">Transmembrane helix</keyword>
<keyword evidence="5 7" id="KW-0472">Membrane</keyword>
<feature type="compositionally biased region" description="Basic and acidic residues" evidence="6">
    <location>
        <begin position="249"/>
        <end position="268"/>
    </location>
</feature>
<dbReference type="Pfam" id="PF16166">
    <property type="entry name" value="TIC20"/>
    <property type="match status" value="1"/>
</dbReference>
<dbReference type="GO" id="GO:0031969">
    <property type="term" value="C:chloroplast membrane"/>
    <property type="evidence" value="ECO:0007669"/>
    <property type="project" value="UniProtKB-SubCell"/>
</dbReference>
<comment type="similarity">
    <text evidence="2">Belongs to the Tic20 family.</text>
</comment>
<dbReference type="AlphaFoldDB" id="A0A9P1C7L6"/>
<protein>
    <submittedName>
        <fullName evidence="9">Protein TIC 20-v, chloroplastic</fullName>
    </submittedName>
</protein>
<comment type="caution">
    <text evidence="8">The sequence shown here is derived from an EMBL/GenBank/DDBJ whole genome shotgun (WGS) entry which is preliminary data.</text>
</comment>
<reference evidence="8" key="1">
    <citation type="submission" date="2022-10" db="EMBL/GenBank/DDBJ databases">
        <authorList>
            <person name="Chen Y."/>
            <person name="Dougan E. K."/>
            <person name="Chan C."/>
            <person name="Rhodes N."/>
            <person name="Thang M."/>
        </authorList>
    </citation>
    <scope>NUCLEOTIDE SEQUENCE</scope>
</reference>
<feature type="transmembrane region" description="Helical" evidence="7">
    <location>
        <begin position="523"/>
        <end position="541"/>
    </location>
</feature>
<feature type="compositionally biased region" description="Low complexity" evidence="6">
    <location>
        <begin position="290"/>
        <end position="304"/>
    </location>
</feature>
<dbReference type="EMBL" id="CAMXCT020001002">
    <property type="protein sequence ID" value="CAL1138988.1"/>
    <property type="molecule type" value="Genomic_DNA"/>
</dbReference>
<evidence type="ECO:0000256" key="6">
    <source>
        <dbReference type="SAM" id="MobiDB-lite"/>
    </source>
</evidence>
<evidence type="ECO:0000256" key="4">
    <source>
        <dbReference type="ARBA" id="ARBA00022989"/>
    </source>
</evidence>
<keyword evidence="10" id="KW-1185">Reference proteome</keyword>
<organism evidence="8">
    <name type="scientific">Cladocopium goreaui</name>
    <dbReference type="NCBI Taxonomy" id="2562237"/>
    <lineage>
        <taxon>Eukaryota</taxon>
        <taxon>Sar</taxon>
        <taxon>Alveolata</taxon>
        <taxon>Dinophyceae</taxon>
        <taxon>Suessiales</taxon>
        <taxon>Symbiodiniaceae</taxon>
        <taxon>Cladocopium</taxon>
    </lineage>
</organism>
<evidence type="ECO:0000256" key="7">
    <source>
        <dbReference type="SAM" id="Phobius"/>
    </source>
</evidence>
<name>A0A9P1C7L6_9DINO</name>
<feature type="compositionally biased region" description="Low complexity" evidence="6">
    <location>
        <begin position="312"/>
        <end position="327"/>
    </location>
</feature>
<proteinExistence type="inferred from homology"/>
<evidence type="ECO:0000256" key="5">
    <source>
        <dbReference type="ARBA" id="ARBA00023136"/>
    </source>
</evidence>
<evidence type="ECO:0000313" key="10">
    <source>
        <dbReference type="Proteomes" id="UP001152797"/>
    </source>
</evidence>
<feature type="region of interest" description="Disordered" evidence="6">
    <location>
        <begin position="231"/>
        <end position="332"/>
    </location>
</feature>
<feature type="transmembrane region" description="Helical" evidence="7">
    <location>
        <begin position="690"/>
        <end position="709"/>
    </location>
</feature>
<keyword evidence="3 7" id="KW-0812">Transmembrane</keyword>
<sequence>MTSPTWMRRNASHLIHQRAAQIEEHLRETKLRHLQAREVLANSLGALANLVTLRWARLSVTSFHGRLGKCCCEGTGCEWQSFDFGGAQMDYECKLGFSDYLDVLNFNPGAEGAALSKSTAVDDILDQCSKKVGQSSGSSASTDETQDLGLLRILPAQGWPYPSMEWSPPSQPSLPAEAQTAPVEALLKLAPSEPMVVEVSEVVKPQGHTTSTEPEGETPAVDLDLETVTDSVKDSPDAGLTPQTGVEFPHSENRETVKRVEDPIRSEEEPAEAPASPQAGEEAESDSLHALNQAAQQLAEAEQAVSKPLAPPGEALPEAAAPAAGPEQDIPFPRTEALTRTPQIEQEPEAQEISRLQKKQSFKANAGAAANAAENALKNEVQKADGVLPYRQVNLPGEDLQRSVRERPRPFVSSPARSFRSARTAHQEEAHEASAAMPAHAAGGLAAAASALGLGRIFSHRMRQPVQRAQSPFAEVAFGAAIYWTVRAAAHAWVSATDGFALRDDLFQDMAVAHTYKNSIRPWIQSGIIALISSVFVVFALKEFIRSMKEWEQQQEMKEMQQMGEDALFLMSTPVDATPLEKKKDRMRKRLTPLPMRILGGVLDKMWLLRVGACVGYLLPFLNALDFGEISISLYPYAVGVPPTEPLVNFMQHTLKMRYLYNAYLKSGYYFLIVWFIFIQTAVRNKAAPFYVRFHSSQAILISMLLGVPQQVEIAGMKRWRCHRSQPHSW</sequence>
<dbReference type="OrthoDB" id="414558at2759"/>
<comment type="subcellular location">
    <subcellularLocation>
        <location evidence="1">Plastid</location>
        <location evidence="1">Chloroplast membrane</location>
        <topology evidence="1">Multi-pass membrane protein</topology>
    </subcellularLocation>
</comment>
<feature type="transmembrane region" description="Helical" evidence="7">
    <location>
        <begin position="659"/>
        <end position="678"/>
    </location>
</feature>
<dbReference type="EMBL" id="CAMXCT030001002">
    <property type="protein sequence ID" value="CAL4772925.1"/>
    <property type="molecule type" value="Genomic_DNA"/>
</dbReference>
<accession>A0A9P1C7L6</accession>
<dbReference type="InterPro" id="IPR005691">
    <property type="entry name" value="Tic20"/>
</dbReference>
<dbReference type="Proteomes" id="UP001152797">
    <property type="component" value="Unassembled WGS sequence"/>
</dbReference>
<dbReference type="EMBL" id="CAMXCT010001002">
    <property type="protein sequence ID" value="CAI3985613.1"/>
    <property type="molecule type" value="Genomic_DNA"/>
</dbReference>
<gene>
    <name evidence="8" type="ORF">C1SCF055_LOCUS13040</name>
</gene>
<evidence type="ECO:0000256" key="1">
    <source>
        <dbReference type="ARBA" id="ARBA00004508"/>
    </source>
</evidence>